<keyword evidence="3" id="KW-1185">Reference proteome</keyword>
<feature type="compositionally biased region" description="Low complexity" evidence="1">
    <location>
        <begin position="1"/>
        <end position="27"/>
    </location>
</feature>
<accession>A0A6A6ZSW0</accession>
<gene>
    <name evidence="2" type="ORF">CC86DRAFT_468345</name>
</gene>
<organism evidence="2 3">
    <name type="scientific">Ophiobolus disseminans</name>
    <dbReference type="NCBI Taxonomy" id="1469910"/>
    <lineage>
        <taxon>Eukaryota</taxon>
        <taxon>Fungi</taxon>
        <taxon>Dikarya</taxon>
        <taxon>Ascomycota</taxon>
        <taxon>Pezizomycotina</taxon>
        <taxon>Dothideomycetes</taxon>
        <taxon>Pleosporomycetidae</taxon>
        <taxon>Pleosporales</taxon>
        <taxon>Pleosporineae</taxon>
        <taxon>Phaeosphaeriaceae</taxon>
        <taxon>Ophiobolus</taxon>
    </lineage>
</organism>
<feature type="compositionally biased region" description="Polar residues" evidence="1">
    <location>
        <begin position="44"/>
        <end position="65"/>
    </location>
</feature>
<feature type="region of interest" description="Disordered" evidence="1">
    <location>
        <begin position="1"/>
        <end position="65"/>
    </location>
</feature>
<evidence type="ECO:0000313" key="3">
    <source>
        <dbReference type="Proteomes" id="UP000799424"/>
    </source>
</evidence>
<sequence>MASTDPNNTAAANATKNKAAANTSDTKTVAEGISSSPSSPSSLCGDSSTPKPESDSGSMDVSFGSSPAPSFLKFCRRRSLPGAIDVCACARARHPASSLTSGCFWELALAQLHLLQVLARNSRCNQRLMQLFANVFVK</sequence>
<dbReference type="Proteomes" id="UP000799424">
    <property type="component" value="Unassembled WGS sequence"/>
</dbReference>
<evidence type="ECO:0000256" key="1">
    <source>
        <dbReference type="SAM" id="MobiDB-lite"/>
    </source>
</evidence>
<reference evidence="2" key="1">
    <citation type="journal article" date="2020" name="Stud. Mycol.">
        <title>101 Dothideomycetes genomes: a test case for predicting lifestyles and emergence of pathogens.</title>
        <authorList>
            <person name="Haridas S."/>
            <person name="Albert R."/>
            <person name="Binder M."/>
            <person name="Bloem J."/>
            <person name="Labutti K."/>
            <person name="Salamov A."/>
            <person name="Andreopoulos B."/>
            <person name="Baker S."/>
            <person name="Barry K."/>
            <person name="Bills G."/>
            <person name="Bluhm B."/>
            <person name="Cannon C."/>
            <person name="Castanera R."/>
            <person name="Culley D."/>
            <person name="Daum C."/>
            <person name="Ezra D."/>
            <person name="Gonzalez J."/>
            <person name="Henrissat B."/>
            <person name="Kuo A."/>
            <person name="Liang C."/>
            <person name="Lipzen A."/>
            <person name="Lutzoni F."/>
            <person name="Magnuson J."/>
            <person name="Mondo S."/>
            <person name="Nolan M."/>
            <person name="Ohm R."/>
            <person name="Pangilinan J."/>
            <person name="Park H.-J."/>
            <person name="Ramirez L."/>
            <person name="Alfaro M."/>
            <person name="Sun H."/>
            <person name="Tritt A."/>
            <person name="Yoshinaga Y."/>
            <person name="Zwiers L.-H."/>
            <person name="Turgeon B."/>
            <person name="Goodwin S."/>
            <person name="Spatafora J."/>
            <person name="Crous P."/>
            <person name="Grigoriev I."/>
        </authorList>
    </citation>
    <scope>NUCLEOTIDE SEQUENCE</scope>
    <source>
        <strain evidence="2">CBS 113818</strain>
    </source>
</reference>
<name>A0A6A6ZSW0_9PLEO</name>
<proteinExistence type="predicted"/>
<dbReference type="AlphaFoldDB" id="A0A6A6ZSW0"/>
<protein>
    <submittedName>
        <fullName evidence="2">Uncharacterized protein</fullName>
    </submittedName>
</protein>
<evidence type="ECO:0000313" key="2">
    <source>
        <dbReference type="EMBL" id="KAF2824160.1"/>
    </source>
</evidence>
<dbReference type="EMBL" id="MU006230">
    <property type="protein sequence ID" value="KAF2824160.1"/>
    <property type="molecule type" value="Genomic_DNA"/>
</dbReference>